<gene>
    <name evidence="2" type="ORF">IAA63_03385</name>
</gene>
<dbReference type="PANTHER" id="PTHR34385:SF1">
    <property type="entry name" value="PEPTIDOGLYCAN L-ALANYL-D-GLUTAMATE ENDOPEPTIDASE CWLK"/>
    <property type="match status" value="1"/>
</dbReference>
<dbReference type="InterPro" id="IPR009045">
    <property type="entry name" value="Zn_M74/Hedgehog-like"/>
</dbReference>
<dbReference type="Proteomes" id="UP000886723">
    <property type="component" value="Unassembled WGS sequence"/>
</dbReference>
<evidence type="ECO:0000313" key="3">
    <source>
        <dbReference type="Proteomes" id="UP000886723"/>
    </source>
</evidence>
<dbReference type="AlphaFoldDB" id="A0A9D1NSI7"/>
<comment type="caution">
    <text evidence="2">The sequence shown here is derived from an EMBL/GenBank/DDBJ whole genome shotgun (WGS) entry which is preliminary data.</text>
</comment>
<dbReference type="PANTHER" id="PTHR34385">
    <property type="entry name" value="D-ALANYL-D-ALANINE CARBOXYPEPTIDASE"/>
    <property type="match status" value="1"/>
</dbReference>
<dbReference type="GO" id="GO:0006508">
    <property type="term" value="P:proteolysis"/>
    <property type="evidence" value="ECO:0007669"/>
    <property type="project" value="InterPro"/>
</dbReference>
<dbReference type="InterPro" id="IPR052179">
    <property type="entry name" value="DD-CPase-like"/>
</dbReference>
<evidence type="ECO:0000313" key="2">
    <source>
        <dbReference type="EMBL" id="HIV12169.1"/>
    </source>
</evidence>
<protein>
    <submittedName>
        <fullName evidence="2">M15 family metallopeptidase</fullName>
    </submittedName>
</protein>
<dbReference type="Pfam" id="PF02557">
    <property type="entry name" value="VanY"/>
    <property type="match status" value="1"/>
</dbReference>
<feature type="domain" description="D-alanyl-D-alanine carboxypeptidase-like core" evidence="1">
    <location>
        <begin position="40"/>
        <end position="167"/>
    </location>
</feature>
<proteinExistence type="predicted"/>
<evidence type="ECO:0000259" key="1">
    <source>
        <dbReference type="Pfam" id="PF02557"/>
    </source>
</evidence>
<sequence length="209" mass="23463">MEFFTILVNRSHPLPPDFVPADLVEADIPFDAPAGHEKRMLKTAAARAAKELFSAARQQRLCLWGVSGYRSYARQEAIYRQRLAETSKSYVNSYIARPGTSEHQTGLALDVSCPAVRCQLTEAFADTAEGRWLARNAPLYGFILRYPRGKDEITGYAWEPWHIRYVTRSLALYLALTGMTLEEYTQLHAGEECAQTHTGEDTDPGQFSG</sequence>
<reference evidence="2" key="2">
    <citation type="journal article" date="2021" name="PeerJ">
        <title>Extensive microbial diversity within the chicken gut microbiome revealed by metagenomics and culture.</title>
        <authorList>
            <person name="Gilroy R."/>
            <person name="Ravi A."/>
            <person name="Getino M."/>
            <person name="Pursley I."/>
            <person name="Horton D.L."/>
            <person name="Alikhan N.F."/>
            <person name="Baker D."/>
            <person name="Gharbi K."/>
            <person name="Hall N."/>
            <person name="Watson M."/>
            <person name="Adriaenssens E.M."/>
            <person name="Foster-Nyarko E."/>
            <person name="Jarju S."/>
            <person name="Secka A."/>
            <person name="Antonio M."/>
            <person name="Oren A."/>
            <person name="Chaudhuri R.R."/>
            <person name="La Ragione R."/>
            <person name="Hildebrand F."/>
            <person name="Pallen M.J."/>
        </authorList>
    </citation>
    <scope>NUCLEOTIDE SEQUENCE</scope>
    <source>
        <strain evidence="2">ChiBcec2-4451</strain>
    </source>
</reference>
<dbReference type="Gene3D" id="3.30.1380.10">
    <property type="match status" value="1"/>
</dbReference>
<dbReference type="InterPro" id="IPR058193">
    <property type="entry name" value="VanY/YodJ_core_dom"/>
</dbReference>
<accession>A0A9D1NSI7</accession>
<dbReference type="CDD" id="cd14852">
    <property type="entry name" value="LD-carboxypeptidase"/>
    <property type="match status" value="1"/>
</dbReference>
<dbReference type="GO" id="GO:0008233">
    <property type="term" value="F:peptidase activity"/>
    <property type="evidence" value="ECO:0007669"/>
    <property type="project" value="InterPro"/>
</dbReference>
<dbReference type="EMBL" id="DVON01000069">
    <property type="protein sequence ID" value="HIV12169.1"/>
    <property type="molecule type" value="Genomic_DNA"/>
</dbReference>
<dbReference type="InterPro" id="IPR003709">
    <property type="entry name" value="VanY-like_core_dom"/>
</dbReference>
<reference evidence="2" key="1">
    <citation type="submission" date="2020-10" db="EMBL/GenBank/DDBJ databases">
        <authorList>
            <person name="Gilroy R."/>
        </authorList>
    </citation>
    <scope>NUCLEOTIDE SEQUENCE</scope>
    <source>
        <strain evidence="2">ChiBcec2-4451</strain>
    </source>
</reference>
<name>A0A9D1NSI7_9FIRM</name>
<organism evidence="2 3">
    <name type="scientific">Candidatus Pullilachnospira stercoravium</name>
    <dbReference type="NCBI Taxonomy" id="2840913"/>
    <lineage>
        <taxon>Bacteria</taxon>
        <taxon>Bacillati</taxon>
        <taxon>Bacillota</taxon>
        <taxon>Clostridia</taxon>
        <taxon>Lachnospirales</taxon>
        <taxon>Lachnospiraceae</taxon>
        <taxon>Lachnospiraceae incertae sedis</taxon>
        <taxon>Candidatus Pullilachnospira</taxon>
    </lineage>
</organism>
<dbReference type="SUPFAM" id="SSF55166">
    <property type="entry name" value="Hedgehog/DD-peptidase"/>
    <property type="match status" value="1"/>
</dbReference>